<organism evidence="2 3">
    <name type="scientific">Seiridium unicorne</name>
    <dbReference type="NCBI Taxonomy" id="138068"/>
    <lineage>
        <taxon>Eukaryota</taxon>
        <taxon>Fungi</taxon>
        <taxon>Dikarya</taxon>
        <taxon>Ascomycota</taxon>
        <taxon>Pezizomycotina</taxon>
        <taxon>Sordariomycetes</taxon>
        <taxon>Xylariomycetidae</taxon>
        <taxon>Amphisphaeriales</taxon>
        <taxon>Sporocadaceae</taxon>
        <taxon>Seiridium</taxon>
    </lineage>
</organism>
<protein>
    <recommendedName>
        <fullName evidence="1">DUF7730 domain-containing protein</fullName>
    </recommendedName>
</protein>
<proteinExistence type="predicted"/>
<evidence type="ECO:0000313" key="2">
    <source>
        <dbReference type="EMBL" id="KAK9420015.1"/>
    </source>
</evidence>
<evidence type="ECO:0000259" key="1">
    <source>
        <dbReference type="Pfam" id="PF24864"/>
    </source>
</evidence>
<gene>
    <name evidence="2" type="ORF">SUNI508_06774</name>
</gene>
<keyword evidence="3" id="KW-1185">Reference proteome</keyword>
<feature type="domain" description="DUF7730" evidence="1">
    <location>
        <begin position="24"/>
        <end position="125"/>
    </location>
</feature>
<dbReference type="Proteomes" id="UP001408356">
    <property type="component" value="Unassembled WGS sequence"/>
</dbReference>
<evidence type="ECO:0000313" key="3">
    <source>
        <dbReference type="Proteomes" id="UP001408356"/>
    </source>
</evidence>
<dbReference type="EMBL" id="JARVKF010000268">
    <property type="protein sequence ID" value="KAK9420015.1"/>
    <property type="molecule type" value="Genomic_DNA"/>
</dbReference>
<accession>A0ABR2V0N0</accession>
<name>A0ABR2V0N0_9PEZI</name>
<reference evidence="2 3" key="1">
    <citation type="journal article" date="2024" name="J. Plant Pathol.">
        <title>Sequence and assembly of the genome of Seiridium unicorne, isolate CBS 538.82, causal agent of cypress canker disease.</title>
        <authorList>
            <person name="Scali E."/>
            <person name="Rocca G.D."/>
            <person name="Danti R."/>
            <person name="Garbelotto M."/>
            <person name="Barberini S."/>
            <person name="Baroncelli R."/>
            <person name="Emiliani G."/>
        </authorList>
    </citation>
    <scope>NUCLEOTIDE SEQUENCE [LARGE SCALE GENOMIC DNA]</scope>
    <source>
        <strain evidence="2 3">BM-138-508</strain>
    </source>
</reference>
<sequence length="368" mass="41950">MSTPEGDAVASSGKVVDAVSAQVHTQDKSILFHVPPEIRQMVYLFALQEVEVRNGRYVKKIGERDLKDDSLASTTNVRADYALYDLNIPVWIRPGSTSRMTIPLDLICTCKRIRSEAIHLLHRIKKHKVHVLHGPADERRQWQDAGFVPPAGARVVNLHIFTQSESLDVSRLEECVHPGKLYSIAPTLEHLTITVRPLTHRPGTLVKMLFYEPLGVNPYSERQRSSEMQRVQAEMADGKVIEMSTTGWPTIFPSLPALKRFTLELEHHEVQLENLQEHALWAQKWKFPLREGLELVSQSPPSMKAWRGLRVHDHMTCVLCGRLHPSVQPQCQRCIWRAKGKGPRMMTWTVEWVARKKTATEAHVDDTV</sequence>
<dbReference type="Pfam" id="PF24864">
    <property type="entry name" value="DUF7730"/>
    <property type="match status" value="1"/>
</dbReference>
<dbReference type="InterPro" id="IPR056632">
    <property type="entry name" value="DUF7730"/>
</dbReference>
<comment type="caution">
    <text evidence="2">The sequence shown here is derived from an EMBL/GenBank/DDBJ whole genome shotgun (WGS) entry which is preliminary data.</text>
</comment>